<evidence type="ECO:0000256" key="4">
    <source>
        <dbReference type="ARBA" id="ARBA00023170"/>
    </source>
</evidence>
<evidence type="ECO:0000256" key="2">
    <source>
        <dbReference type="ARBA" id="ARBA00022859"/>
    </source>
</evidence>
<keyword evidence="3" id="KW-1064">Adaptive immunity</keyword>
<dbReference type="InterPro" id="IPR007110">
    <property type="entry name" value="Ig-like_dom"/>
</dbReference>
<dbReference type="PANTHER" id="PTHR19343:SF13">
    <property type="entry name" value="T CELL RECEPTOR ALPHA VARIABLE 21"/>
    <property type="match status" value="1"/>
</dbReference>
<evidence type="ECO:0000313" key="10">
    <source>
        <dbReference type="Proteomes" id="UP001145742"/>
    </source>
</evidence>
<dbReference type="PROSITE" id="PS50835">
    <property type="entry name" value="IG_LIKE"/>
    <property type="match status" value="1"/>
</dbReference>
<keyword evidence="2" id="KW-0391">Immunity</keyword>
<proteinExistence type="predicted"/>
<evidence type="ECO:0000256" key="5">
    <source>
        <dbReference type="ARBA" id="ARBA00023319"/>
    </source>
</evidence>
<organism evidence="9 10">
    <name type="scientific">Willisornis vidua</name>
    <name type="common">Xingu scale-backed antbird</name>
    <dbReference type="NCBI Taxonomy" id="1566151"/>
    <lineage>
        <taxon>Eukaryota</taxon>
        <taxon>Metazoa</taxon>
        <taxon>Chordata</taxon>
        <taxon>Craniata</taxon>
        <taxon>Vertebrata</taxon>
        <taxon>Euteleostomi</taxon>
        <taxon>Archelosauria</taxon>
        <taxon>Archosauria</taxon>
        <taxon>Dinosauria</taxon>
        <taxon>Saurischia</taxon>
        <taxon>Theropoda</taxon>
        <taxon>Coelurosauria</taxon>
        <taxon>Aves</taxon>
        <taxon>Neognathae</taxon>
        <taxon>Neoaves</taxon>
        <taxon>Telluraves</taxon>
        <taxon>Australaves</taxon>
        <taxon>Passeriformes</taxon>
        <taxon>Thamnophilidae</taxon>
        <taxon>Willisornis</taxon>
    </lineage>
</organism>
<dbReference type="PANTHER" id="PTHR19343">
    <property type="entry name" value="T CELL RECEPTOR ALPHA VARIABLE 1-2"/>
    <property type="match status" value="1"/>
</dbReference>
<protein>
    <recommendedName>
        <fullName evidence="8">Ig-like domain-containing protein</fullName>
    </recommendedName>
</protein>
<dbReference type="SMART" id="SM00406">
    <property type="entry name" value="IGv"/>
    <property type="match status" value="1"/>
</dbReference>
<dbReference type="EMBL" id="WHWB01032359">
    <property type="protein sequence ID" value="KAJ7426013.1"/>
    <property type="molecule type" value="Genomic_DNA"/>
</dbReference>
<feature type="domain" description="Ig-like" evidence="8">
    <location>
        <begin position="158"/>
        <end position="276"/>
    </location>
</feature>
<keyword evidence="4" id="KW-0675">Receptor</keyword>
<evidence type="ECO:0000256" key="6">
    <source>
        <dbReference type="ARBA" id="ARBA00043266"/>
    </source>
</evidence>
<keyword evidence="5" id="KW-0393">Immunoglobulin domain</keyword>
<feature type="region of interest" description="Disordered" evidence="7">
    <location>
        <begin position="65"/>
        <end position="116"/>
    </location>
</feature>
<keyword evidence="10" id="KW-1185">Reference proteome</keyword>
<dbReference type="Pfam" id="PF07686">
    <property type="entry name" value="V-set"/>
    <property type="match status" value="1"/>
</dbReference>
<dbReference type="Proteomes" id="UP001145742">
    <property type="component" value="Unassembled WGS sequence"/>
</dbReference>
<evidence type="ECO:0000259" key="8">
    <source>
        <dbReference type="PROSITE" id="PS50835"/>
    </source>
</evidence>
<evidence type="ECO:0000256" key="3">
    <source>
        <dbReference type="ARBA" id="ARBA00023130"/>
    </source>
</evidence>
<name>A0ABQ9DNX5_9PASS</name>
<dbReference type="InterPro" id="IPR051006">
    <property type="entry name" value="TCR_variable_domain"/>
</dbReference>
<dbReference type="SUPFAM" id="SSF48726">
    <property type="entry name" value="Immunoglobulin"/>
    <property type="match status" value="1"/>
</dbReference>
<accession>A0ABQ9DNX5</accession>
<feature type="compositionally biased region" description="Polar residues" evidence="7">
    <location>
        <begin position="90"/>
        <end position="100"/>
    </location>
</feature>
<feature type="region of interest" description="Disordered" evidence="7">
    <location>
        <begin position="1"/>
        <end position="48"/>
    </location>
</feature>
<dbReference type="SMART" id="SM00409">
    <property type="entry name" value="IG"/>
    <property type="match status" value="1"/>
</dbReference>
<dbReference type="InterPro" id="IPR036179">
    <property type="entry name" value="Ig-like_dom_sf"/>
</dbReference>
<reference evidence="9" key="1">
    <citation type="submission" date="2019-10" db="EMBL/GenBank/DDBJ databases">
        <authorList>
            <person name="Soares A.E.R."/>
            <person name="Aleixo A."/>
            <person name="Schneider P."/>
            <person name="Miyaki C.Y."/>
            <person name="Schneider M.P."/>
            <person name="Mello C."/>
            <person name="Vasconcelos A.T.R."/>
        </authorList>
    </citation>
    <scope>NUCLEOTIDE SEQUENCE</scope>
    <source>
        <tissue evidence="9">Muscle</tissue>
    </source>
</reference>
<evidence type="ECO:0000256" key="1">
    <source>
        <dbReference type="ARBA" id="ARBA00022729"/>
    </source>
</evidence>
<dbReference type="InterPro" id="IPR013106">
    <property type="entry name" value="Ig_V-set"/>
</dbReference>
<feature type="compositionally biased region" description="Basic and acidic residues" evidence="7">
    <location>
        <begin position="80"/>
        <end position="89"/>
    </location>
</feature>
<keyword evidence="1" id="KW-0732">Signal</keyword>
<dbReference type="InterPro" id="IPR003599">
    <property type="entry name" value="Ig_sub"/>
</dbReference>
<gene>
    <name evidence="9" type="ORF">WISP_19689</name>
</gene>
<evidence type="ECO:0000313" key="9">
    <source>
        <dbReference type="EMBL" id="KAJ7426013.1"/>
    </source>
</evidence>
<feature type="compositionally biased region" description="Polar residues" evidence="7">
    <location>
        <begin position="312"/>
        <end position="322"/>
    </location>
</feature>
<comment type="caution">
    <text evidence="9">The sequence shown here is derived from an EMBL/GenBank/DDBJ whole genome shotgun (WGS) entry which is preliminary data.</text>
</comment>
<dbReference type="Gene3D" id="2.60.40.10">
    <property type="entry name" value="Immunoglobulins"/>
    <property type="match status" value="1"/>
</dbReference>
<evidence type="ECO:0000256" key="7">
    <source>
        <dbReference type="SAM" id="MobiDB-lite"/>
    </source>
</evidence>
<keyword evidence="6" id="KW-1279">T cell receptor</keyword>
<feature type="compositionally biased region" description="Basic and acidic residues" evidence="7">
    <location>
        <begin position="323"/>
        <end position="338"/>
    </location>
</feature>
<sequence>MRRDGASPEVLAGHCRQQRGFREGFDRKRHQEKCRHGSEWSAGPEWREQSEEHFYLEVPCPSGAGILGVPSRSSSSAAARTREPGERQGPRSSPKSQQNPAKVPQRKVSERNSPPGLEHVPVLNMSLWSCADPLQLDLFPGSTRATIPVDHNANSPHPLLAGSLSLTGQEALELHPGELTVQEGNAATFQCSMRGGVMKDYIMYWYHQGLHGTLEWIYWADDSSGQGFQDHFKGSVESYKNRFTLQILAAKPGDTEMYYCGITLEQLCSRVEQKLSGGKTDLSAFLSGSCSPRAIVRKWQITEEVFGRNKDPFTSISNSGQKQMHEEQEQEARKGSSH</sequence>
<feature type="region of interest" description="Disordered" evidence="7">
    <location>
        <begin position="310"/>
        <end position="338"/>
    </location>
</feature>
<dbReference type="InterPro" id="IPR013783">
    <property type="entry name" value="Ig-like_fold"/>
</dbReference>